<dbReference type="EMBL" id="RJVG01000011">
    <property type="protein sequence ID" value="ROR25253.1"/>
    <property type="molecule type" value="Genomic_DNA"/>
</dbReference>
<feature type="transmembrane region" description="Helical" evidence="4">
    <location>
        <begin position="157"/>
        <end position="177"/>
    </location>
</feature>
<dbReference type="InterPro" id="IPR036890">
    <property type="entry name" value="HATPase_C_sf"/>
</dbReference>
<dbReference type="InterPro" id="IPR039506">
    <property type="entry name" value="SPOB_a"/>
</dbReference>
<evidence type="ECO:0000256" key="2">
    <source>
        <dbReference type="ARBA" id="ARBA00022679"/>
    </source>
</evidence>
<dbReference type="GO" id="GO:0000155">
    <property type="term" value="F:phosphorelay sensor kinase activity"/>
    <property type="evidence" value="ECO:0007669"/>
    <property type="project" value="InterPro"/>
</dbReference>
<dbReference type="SUPFAM" id="SSF55874">
    <property type="entry name" value="ATPase domain of HSP90 chaperone/DNA topoisomerase II/histidine kinase"/>
    <property type="match status" value="1"/>
</dbReference>
<dbReference type="SUPFAM" id="SSF55890">
    <property type="entry name" value="Sporulation response regulatory protein Spo0B"/>
    <property type="match status" value="1"/>
</dbReference>
<name>A0A3N1XEV3_9FIRM</name>
<proteinExistence type="predicted"/>
<evidence type="ECO:0000256" key="1">
    <source>
        <dbReference type="ARBA" id="ARBA00022553"/>
    </source>
</evidence>
<dbReference type="Pfam" id="PF14501">
    <property type="entry name" value="HATPase_c_5"/>
    <property type="match status" value="1"/>
</dbReference>
<dbReference type="InterPro" id="IPR016120">
    <property type="entry name" value="Sig_transdc_His_kin_SpoOB"/>
</dbReference>
<keyword evidence="2" id="KW-0808">Transferase</keyword>
<organism evidence="7 8">
    <name type="scientific">Mobilisporobacter senegalensis</name>
    <dbReference type="NCBI Taxonomy" id="1329262"/>
    <lineage>
        <taxon>Bacteria</taxon>
        <taxon>Bacillati</taxon>
        <taxon>Bacillota</taxon>
        <taxon>Clostridia</taxon>
        <taxon>Lachnospirales</taxon>
        <taxon>Lachnospiraceae</taxon>
        <taxon>Mobilisporobacter</taxon>
    </lineage>
</organism>
<feature type="transmembrane region" description="Helical" evidence="4">
    <location>
        <begin position="91"/>
        <end position="111"/>
    </location>
</feature>
<feature type="domain" description="Sensor histidine kinase NatK-like C-terminal" evidence="5">
    <location>
        <begin position="326"/>
        <end position="426"/>
    </location>
</feature>
<protein>
    <submittedName>
        <fullName evidence="7">Sensor kinase SpoOB-type protein</fullName>
    </submittedName>
</protein>
<feature type="transmembrane region" description="Helical" evidence="4">
    <location>
        <begin position="6"/>
        <end position="26"/>
    </location>
</feature>
<dbReference type="Gene3D" id="3.30.565.10">
    <property type="entry name" value="Histidine kinase-like ATPase, C-terminal domain"/>
    <property type="match status" value="1"/>
</dbReference>
<dbReference type="GO" id="GO:0042802">
    <property type="term" value="F:identical protein binding"/>
    <property type="evidence" value="ECO:0007669"/>
    <property type="project" value="TreeGrafter"/>
</dbReference>
<dbReference type="CDD" id="cd16935">
    <property type="entry name" value="HATPase_AgrC-ComD-like"/>
    <property type="match status" value="1"/>
</dbReference>
<evidence type="ECO:0000256" key="4">
    <source>
        <dbReference type="SAM" id="Phobius"/>
    </source>
</evidence>
<feature type="domain" description="SpoOB alpha-helical" evidence="6">
    <location>
        <begin position="244"/>
        <end position="288"/>
    </location>
</feature>
<dbReference type="Gene3D" id="1.10.287.130">
    <property type="match status" value="1"/>
</dbReference>
<evidence type="ECO:0000313" key="7">
    <source>
        <dbReference type="EMBL" id="ROR25253.1"/>
    </source>
</evidence>
<keyword evidence="4" id="KW-0812">Transmembrane</keyword>
<keyword evidence="4" id="KW-0472">Membrane</keyword>
<accession>A0A3N1XEV3</accession>
<dbReference type="Proteomes" id="UP000273083">
    <property type="component" value="Unassembled WGS sequence"/>
</dbReference>
<feature type="transmembrane region" description="Helical" evidence="4">
    <location>
        <begin position="123"/>
        <end position="145"/>
    </location>
</feature>
<evidence type="ECO:0000313" key="8">
    <source>
        <dbReference type="Proteomes" id="UP000273083"/>
    </source>
</evidence>
<dbReference type="RefSeq" id="WP_123610399.1">
    <property type="nucleotide sequence ID" value="NZ_RJVG01000011.1"/>
</dbReference>
<evidence type="ECO:0000256" key="3">
    <source>
        <dbReference type="ARBA" id="ARBA00022777"/>
    </source>
</evidence>
<dbReference type="InterPro" id="IPR032834">
    <property type="entry name" value="NatK-like_C"/>
</dbReference>
<evidence type="ECO:0000259" key="6">
    <source>
        <dbReference type="Pfam" id="PF14689"/>
    </source>
</evidence>
<dbReference type="PANTHER" id="PTHR40448:SF1">
    <property type="entry name" value="TWO-COMPONENT SENSOR HISTIDINE KINASE"/>
    <property type="match status" value="1"/>
</dbReference>
<dbReference type="Pfam" id="PF14689">
    <property type="entry name" value="SPOB_a"/>
    <property type="match status" value="1"/>
</dbReference>
<dbReference type="OrthoDB" id="9816523at2"/>
<comment type="caution">
    <text evidence="7">The sequence shown here is derived from an EMBL/GenBank/DDBJ whole genome shotgun (WGS) entry which is preliminary data.</text>
</comment>
<feature type="transmembrane region" description="Helical" evidence="4">
    <location>
        <begin position="38"/>
        <end position="56"/>
    </location>
</feature>
<keyword evidence="1" id="KW-0597">Phosphoprotein</keyword>
<evidence type="ECO:0000259" key="5">
    <source>
        <dbReference type="Pfam" id="PF14501"/>
    </source>
</evidence>
<sequence>MQHQELYSFVYLISNIFGTYTIYKFMGIFFEQKETNKKIEFVSYIGYFSIVSTVYLYLNIPIANMLCNVLLFLGLTFNYKGSVKTRLLSTIIMYTILMSVESIFVFLSGLFKDVDYSSNSGYSSIVGLVTIKMVSYVVVLIMGNLKNVKRNIDIPITFWLSIFFIPIGSLYITYAIIELSYGKRNMQLLISIIILFTINILVFYLYDVLLKEYENRIERLLLKQQNEYYIKQFELMDQSWKGTRAQRHDLKNHLLALQGYLEKDNIKKAVDYIRQLVESTTFEKEIARSGNVDVDSILNYKINEAKNKGIEVILKLEIPMYLNIRSVDMVVILGNLLDNAIDATSKLQKDKRIKIELIYKKNVLFISERNTFNGYVATEGTNLLTTHKDKDNHGIGLNNIQKVLKAYDGEMEISYTGHEFCTDILVYDC</sequence>
<feature type="transmembrane region" description="Helical" evidence="4">
    <location>
        <begin position="189"/>
        <end position="209"/>
    </location>
</feature>
<keyword evidence="4" id="KW-1133">Transmembrane helix</keyword>
<keyword evidence="8" id="KW-1185">Reference proteome</keyword>
<gene>
    <name evidence="7" type="ORF">EDD66_11114</name>
</gene>
<reference evidence="7 8" key="1">
    <citation type="submission" date="2018-11" db="EMBL/GenBank/DDBJ databases">
        <title>Genomic Encyclopedia of Type Strains, Phase IV (KMG-IV): sequencing the most valuable type-strain genomes for metagenomic binning, comparative biology and taxonomic classification.</title>
        <authorList>
            <person name="Goeker M."/>
        </authorList>
    </citation>
    <scope>NUCLEOTIDE SEQUENCE [LARGE SCALE GENOMIC DNA]</scope>
    <source>
        <strain evidence="7 8">DSM 26537</strain>
    </source>
</reference>
<dbReference type="AlphaFoldDB" id="A0A3N1XEV3"/>
<dbReference type="PANTHER" id="PTHR40448">
    <property type="entry name" value="TWO-COMPONENT SENSOR HISTIDINE KINASE"/>
    <property type="match status" value="1"/>
</dbReference>
<keyword evidence="3 7" id="KW-0418">Kinase</keyword>